<accession>A0ACC0VY95</accession>
<evidence type="ECO:0000313" key="1">
    <source>
        <dbReference type="EMBL" id="KAI9911066.1"/>
    </source>
</evidence>
<keyword evidence="2" id="KW-1185">Reference proteome</keyword>
<protein>
    <submittedName>
        <fullName evidence="1">Uncharacterized protein</fullName>
    </submittedName>
</protein>
<reference evidence="1 2" key="1">
    <citation type="journal article" date="2022" name="bioRxiv">
        <title>The genome of the oomycete Peronosclerospora sorghi, a cosmopolitan pathogen of maize and sorghum, is inflated with dispersed pseudogenes.</title>
        <authorList>
            <person name="Fletcher K."/>
            <person name="Martin F."/>
            <person name="Isakeit T."/>
            <person name="Cavanaugh K."/>
            <person name="Magill C."/>
            <person name="Michelmore R."/>
        </authorList>
    </citation>
    <scope>NUCLEOTIDE SEQUENCE [LARGE SCALE GENOMIC DNA]</scope>
    <source>
        <strain evidence="1">P6</strain>
    </source>
</reference>
<sequence>MNKLSRSPSALSIYRPGLFNGKVAIVTGGGTGIGKSIAYELASHGCTVVIASRNWERLVAAADKIQADVKAANPASIGLVYAIACDIRSEEQVSNLVEKTLTKFTQVDFLVNNAGGQFRSLLEDISPKGWQAVINTNLNGTFLMIKKVYHAYMKDHGGRIVNIIIVMDKGNPGVAHSAAARAGVESLSKSLSVEWASSGITINCVAPGIILSSGVENYPNGAEMFECAADKITVAKRMGSVEEVSAGVLFYLSPAGAYITGDTMHIDGGWHLLGPFFDVPFHERNHPYGTTKL</sequence>
<evidence type="ECO:0000313" key="2">
    <source>
        <dbReference type="Proteomes" id="UP001163321"/>
    </source>
</evidence>
<name>A0ACC0VY95_9STRA</name>
<comment type="caution">
    <text evidence="1">The sequence shown here is derived from an EMBL/GenBank/DDBJ whole genome shotgun (WGS) entry which is preliminary data.</text>
</comment>
<dbReference type="EMBL" id="CM047584">
    <property type="protein sequence ID" value="KAI9911066.1"/>
    <property type="molecule type" value="Genomic_DNA"/>
</dbReference>
<proteinExistence type="predicted"/>
<gene>
    <name evidence="1" type="ORF">PsorP6_008834</name>
</gene>
<dbReference type="Proteomes" id="UP001163321">
    <property type="component" value="Chromosome 5"/>
</dbReference>
<organism evidence="1 2">
    <name type="scientific">Peronosclerospora sorghi</name>
    <dbReference type="NCBI Taxonomy" id="230839"/>
    <lineage>
        <taxon>Eukaryota</taxon>
        <taxon>Sar</taxon>
        <taxon>Stramenopiles</taxon>
        <taxon>Oomycota</taxon>
        <taxon>Peronosporomycetes</taxon>
        <taxon>Peronosporales</taxon>
        <taxon>Peronosporaceae</taxon>
        <taxon>Peronosclerospora</taxon>
    </lineage>
</organism>